<feature type="binding site" evidence="9">
    <location>
        <position position="117"/>
    </location>
    <ligand>
        <name>4-amino-2-methyl-5-(diphosphooxymethyl)pyrimidine</name>
        <dbReference type="ChEBI" id="CHEBI:57841"/>
    </ligand>
</feature>
<protein>
    <recommendedName>
        <fullName evidence="9">Thiamine-phosphate synthase</fullName>
        <shortName evidence="9">TP synthase</shortName>
        <shortName evidence="9">TPS</shortName>
        <ecNumber evidence="9">2.5.1.3</ecNumber>
    </recommendedName>
    <alternativeName>
        <fullName evidence="9">Thiamine-phosphate pyrophosphorylase</fullName>
        <shortName evidence="9">TMP pyrophosphorylase</shortName>
        <shortName evidence="9">TMP-PPase</shortName>
    </alternativeName>
</protein>
<comment type="pathway">
    <text evidence="1 9 11">Cofactor biosynthesis; thiamine diphosphate biosynthesis; thiamine phosphate from 4-amino-2-methyl-5-diphosphomethylpyrimidine and 4-methyl-5-(2-phosphoethyl)-thiazole: step 1/1.</text>
</comment>
<feature type="binding site" evidence="9">
    <location>
        <position position="78"/>
    </location>
    <ligand>
        <name>4-amino-2-methyl-5-(diphosphooxymethyl)pyrimidine</name>
        <dbReference type="ChEBI" id="CHEBI:57841"/>
    </ligand>
</feature>
<accession>A0ABY8C791</accession>
<proteinExistence type="inferred from homology"/>
<reference evidence="13 14" key="1">
    <citation type="submission" date="2022-06" db="EMBL/GenBank/DDBJ databases">
        <title>Thiomicrohabdus sp. nov, an obligately chemolithoautotrophic, sulfur-oxidizing bacterium isolated from beach of Guanyin Mountain. Amoy.</title>
        <authorList>
            <person name="Zhu H."/>
        </authorList>
    </citation>
    <scope>NUCLEOTIDE SEQUENCE [LARGE SCALE GENOMIC DNA]</scope>
    <source>
        <strain evidence="13 14">XGS-01</strain>
    </source>
</reference>
<evidence type="ECO:0000259" key="12">
    <source>
        <dbReference type="Pfam" id="PF02581"/>
    </source>
</evidence>
<gene>
    <name evidence="9 13" type="primary">thiE</name>
    <name evidence="13" type="ORF">NR989_07305</name>
</gene>
<evidence type="ECO:0000256" key="4">
    <source>
        <dbReference type="ARBA" id="ARBA00022842"/>
    </source>
</evidence>
<dbReference type="InterPro" id="IPR013785">
    <property type="entry name" value="Aldolase_TIM"/>
</dbReference>
<comment type="catalytic activity">
    <reaction evidence="7 9 10">
        <text>2-(2-carboxy-4-methylthiazol-5-yl)ethyl phosphate + 4-amino-2-methyl-5-(diphosphooxymethyl)pyrimidine + 2 H(+) = thiamine phosphate + CO2 + diphosphate</text>
        <dbReference type="Rhea" id="RHEA:47848"/>
        <dbReference type="ChEBI" id="CHEBI:15378"/>
        <dbReference type="ChEBI" id="CHEBI:16526"/>
        <dbReference type="ChEBI" id="CHEBI:33019"/>
        <dbReference type="ChEBI" id="CHEBI:37575"/>
        <dbReference type="ChEBI" id="CHEBI:57841"/>
        <dbReference type="ChEBI" id="CHEBI:62890"/>
        <dbReference type="EC" id="2.5.1.3"/>
    </reaction>
</comment>
<comment type="catalytic activity">
    <reaction evidence="6 9 10">
        <text>4-methyl-5-(2-phosphooxyethyl)-thiazole + 4-amino-2-methyl-5-(diphosphooxymethyl)pyrimidine + H(+) = thiamine phosphate + diphosphate</text>
        <dbReference type="Rhea" id="RHEA:22328"/>
        <dbReference type="ChEBI" id="CHEBI:15378"/>
        <dbReference type="ChEBI" id="CHEBI:33019"/>
        <dbReference type="ChEBI" id="CHEBI:37575"/>
        <dbReference type="ChEBI" id="CHEBI:57841"/>
        <dbReference type="ChEBI" id="CHEBI:58296"/>
        <dbReference type="EC" id="2.5.1.3"/>
    </reaction>
</comment>
<dbReference type="Proteomes" id="UP001222275">
    <property type="component" value="Chromosome"/>
</dbReference>
<dbReference type="InterPro" id="IPR022998">
    <property type="entry name" value="ThiamineP_synth_TenI"/>
</dbReference>
<dbReference type="SUPFAM" id="SSF51391">
    <property type="entry name" value="Thiamin phosphate synthase"/>
    <property type="match status" value="1"/>
</dbReference>
<evidence type="ECO:0000256" key="3">
    <source>
        <dbReference type="ARBA" id="ARBA00022723"/>
    </source>
</evidence>
<evidence type="ECO:0000256" key="6">
    <source>
        <dbReference type="ARBA" id="ARBA00047334"/>
    </source>
</evidence>
<comment type="catalytic activity">
    <reaction evidence="8 9 10">
        <text>2-[(2R,5Z)-2-carboxy-4-methylthiazol-5(2H)-ylidene]ethyl phosphate + 4-amino-2-methyl-5-(diphosphooxymethyl)pyrimidine + 2 H(+) = thiamine phosphate + CO2 + diphosphate</text>
        <dbReference type="Rhea" id="RHEA:47844"/>
        <dbReference type="ChEBI" id="CHEBI:15378"/>
        <dbReference type="ChEBI" id="CHEBI:16526"/>
        <dbReference type="ChEBI" id="CHEBI:33019"/>
        <dbReference type="ChEBI" id="CHEBI:37575"/>
        <dbReference type="ChEBI" id="CHEBI:57841"/>
        <dbReference type="ChEBI" id="CHEBI:62899"/>
        <dbReference type="EC" id="2.5.1.3"/>
    </reaction>
</comment>
<keyword evidence="5 9" id="KW-0784">Thiamine biosynthesis</keyword>
<comment type="similarity">
    <text evidence="9 10">Belongs to the thiamine-phosphate synthase family.</text>
</comment>
<feature type="domain" description="Thiamine phosphate synthase/TenI" evidence="12">
    <location>
        <begin position="16"/>
        <end position="197"/>
    </location>
</feature>
<evidence type="ECO:0000313" key="14">
    <source>
        <dbReference type="Proteomes" id="UP001222275"/>
    </source>
</evidence>
<keyword evidence="2 9" id="KW-0808">Transferase</keyword>
<evidence type="ECO:0000256" key="5">
    <source>
        <dbReference type="ARBA" id="ARBA00022977"/>
    </source>
</evidence>
<dbReference type="EC" id="2.5.1.3" evidence="9"/>
<dbReference type="EMBL" id="CP102381">
    <property type="protein sequence ID" value="WEJ61820.1"/>
    <property type="molecule type" value="Genomic_DNA"/>
</dbReference>
<dbReference type="PANTHER" id="PTHR20857:SF15">
    <property type="entry name" value="THIAMINE-PHOSPHATE SYNTHASE"/>
    <property type="match status" value="1"/>
</dbReference>
<feature type="binding site" evidence="9">
    <location>
        <position position="79"/>
    </location>
    <ligand>
        <name>Mg(2+)</name>
        <dbReference type="ChEBI" id="CHEBI:18420"/>
    </ligand>
</feature>
<feature type="binding site" evidence="9">
    <location>
        <position position="174"/>
    </location>
    <ligand>
        <name>2-[(2R,5Z)-2-carboxy-4-methylthiazol-5(2H)-ylidene]ethyl phosphate</name>
        <dbReference type="ChEBI" id="CHEBI:62899"/>
    </ligand>
</feature>
<evidence type="ECO:0000256" key="10">
    <source>
        <dbReference type="RuleBase" id="RU003826"/>
    </source>
</evidence>
<dbReference type="HAMAP" id="MF_00097">
    <property type="entry name" value="TMP_synthase"/>
    <property type="match status" value="1"/>
</dbReference>
<feature type="binding site" evidence="9">
    <location>
        <position position="147"/>
    </location>
    <ligand>
        <name>4-amino-2-methyl-5-(diphosphooxymethyl)pyrimidine</name>
        <dbReference type="ChEBI" id="CHEBI:57841"/>
    </ligand>
</feature>
<evidence type="ECO:0000256" key="11">
    <source>
        <dbReference type="RuleBase" id="RU004253"/>
    </source>
</evidence>
<evidence type="ECO:0000256" key="1">
    <source>
        <dbReference type="ARBA" id="ARBA00005165"/>
    </source>
</evidence>
<dbReference type="PANTHER" id="PTHR20857">
    <property type="entry name" value="THIAMINE-PHOSPHATE PYROPHOSPHORYLASE"/>
    <property type="match status" value="1"/>
</dbReference>
<dbReference type="NCBIfam" id="TIGR00693">
    <property type="entry name" value="thiE"/>
    <property type="match status" value="1"/>
</dbReference>
<organism evidence="13 14">
    <name type="scientific">Thiomicrorhabdus lithotrophica</name>
    <dbReference type="NCBI Taxonomy" id="2949997"/>
    <lineage>
        <taxon>Bacteria</taxon>
        <taxon>Pseudomonadati</taxon>
        <taxon>Pseudomonadota</taxon>
        <taxon>Gammaproteobacteria</taxon>
        <taxon>Thiotrichales</taxon>
        <taxon>Piscirickettsiaceae</taxon>
        <taxon>Thiomicrorhabdus</taxon>
    </lineage>
</organism>
<dbReference type="InterPro" id="IPR034291">
    <property type="entry name" value="TMP_synthase"/>
</dbReference>
<feature type="binding site" evidence="9">
    <location>
        <begin position="46"/>
        <end position="50"/>
    </location>
    <ligand>
        <name>4-amino-2-methyl-5-(diphosphooxymethyl)pyrimidine</name>
        <dbReference type="ChEBI" id="CHEBI:57841"/>
    </ligand>
</feature>
<comment type="cofactor">
    <cofactor evidence="9">
        <name>Mg(2+)</name>
        <dbReference type="ChEBI" id="CHEBI:18420"/>
    </cofactor>
    <text evidence="9">Binds 1 Mg(2+) ion per subunit.</text>
</comment>
<dbReference type="Pfam" id="PF02581">
    <property type="entry name" value="TMP-TENI"/>
    <property type="match status" value="1"/>
</dbReference>
<evidence type="ECO:0000256" key="8">
    <source>
        <dbReference type="ARBA" id="ARBA00047883"/>
    </source>
</evidence>
<evidence type="ECO:0000313" key="13">
    <source>
        <dbReference type="EMBL" id="WEJ61820.1"/>
    </source>
</evidence>
<evidence type="ECO:0000256" key="9">
    <source>
        <dbReference type="HAMAP-Rule" id="MF_00097"/>
    </source>
</evidence>
<comment type="function">
    <text evidence="9">Condenses 4-methyl-5-(beta-hydroxyethyl)thiazole monophosphate (THZ-P) and 2-methyl-4-amino-5-hydroxymethyl pyrimidine pyrophosphate (HMP-PP) to form thiamine monophosphate (TMP).</text>
</comment>
<comment type="caution">
    <text evidence="9">Lacks conserved residue(s) required for the propagation of feature annotation.</text>
</comment>
<keyword evidence="3 9" id="KW-0479">Metal-binding</keyword>
<feature type="binding site" evidence="9">
    <location>
        <position position="98"/>
    </location>
    <ligand>
        <name>Mg(2+)</name>
        <dbReference type="ChEBI" id="CHEBI:18420"/>
    </ligand>
</feature>
<name>A0ABY8C791_9GAMM</name>
<evidence type="ECO:0000256" key="2">
    <source>
        <dbReference type="ARBA" id="ARBA00022679"/>
    </source>
</evidence>
<dbReference type="CDD" id="cd00564">
    <property type="entry name" value="TMP_TenI"/>
    <property type="match status" value="1"/>
</dbReference>
<dbReference type="InterPro" id="IPR036206">
    <property type="entry name" value="ThiamineP_synth_sf"/>
</dbReference>
<keyword evidence="14" id="KW-1185">Reference proteome</keyword>
<dbReference type="Gene3D" id="3.20.20.70">
    <property type="entry name" value="Aldolase class I"/>
    <property type="match status" value="1"/>
</dbReference>
<feature type="binding site" evidence="9">
    <location>
        <begin position="144"/>
        <end position="146"/>
    </location>
    <ligand>
        <name>2-[(2R,5Z)-2-carboxy-4-methylthiazol-5(2H)-ylidene]ethyl phosphate</name>
        <dbReference type="ChEBI" id="CHEBI:62899"/>
    </ligand>
</feature>
<keyword evidence="4 9" id="KW-0460">Magnesium</keyword>
<dbReference type="RefSeq" id="WP_275594079.1">
    <property type="nucleotide sequence ID" value="NZ_CP102381.1"/>
</dbReference>
<dbReference type="GO" id="GO:0004789">
    <property type="term" value="F:thiamine-phosphate diphosphorylase activity"/>
    <property type="evidence" value="ECO:0007669"/>
    <property type="project" value="UniProtKB-EC"/>
</dbReference>
<evidence type="ECO:0000256" key="7">
    <source>
        <dbReference type="ARBA" id="ARBA00047851"/>
    </source>
</evidence>
<sequence length="217" mass="23649">MPSSASHHTNKFIHGLYVITDTKLMNEENIIAKVSQALKGGAKIVQYRDKVSSEQTKLKLATQLQQLCKSYQAWFIVNDDIHLAKEVNADGVHIGKDDDDIYKARQLLGDNAIIGVSCYNDLNRALQMQDLGANYVAFGRFFNSKTKPNAPQAALTTLHQAKQSLHIPIVAIGGVTAENAQSLIDSGADSVAVIQGVFAAKDIQAESQKIQQLFPTA</sequence>